<organism evidence="1 2">
    <name type="scientific">Halteria grandinella</name>
    <dbReference type="NCBI Taxonomy" id="5974"/>
    <lineage>
        <taxon>Eukaryota</taxon>
        <taxon>Sar</taxon>
        <taxon>Alveolata</taxon>
        <taxon>Ciliophora</taxon>
        <taxon>Intramacronucleata</taxon>
        <taxon>Spirotrichea</taxon>
        <taxon>Stichotrichia</taxon>
        <taxon>Sporadotrichida</taxon>
        <taxon>Halteriidae</taxon>
        <taxon>Halteria</taxon>
    </lineage>
</organism>
<protein>
    <submittedName>
        <fullName evidence="1">Uncharacterized protein</fullName>
    </submittedName>
</protein>
<comment type="caution">
    <text evidence="1">The sequence shown here is derived from an EMBL/GenBank/DDBJ whole genome shotgun (WGS) entry which is preliminary data.</text>
</comment>
<name>A0A8J8NWZ9_HALGN</name>
<evidence type="ECO:0000313" key="1">
    <source>
        <dbReference type="EMBL" id="TNV82723.1"/>
    </source>
</evidence>
<dbReference type="AlphaFoldDB" id="A0A8J8NWZ9"/>
<proteinExistence type="predicted"/>
<dbReference type="Proteomes" id="UP000785679">
    <property type="component" value="Unassembled WGS sequence"/>
</dbReference>
<keyword evidence="2" id="KW-1185">Reference proteome</keyword>
<gene>
    <name evidence="1" type="ORF">FGO68_gene1852</name>
</gene>
<dbReference type="EMBL" id="RRYP01004621">
    <property type="protein sequence ID" value="TNV82723.1"/>
    <property type="molecule type" value="Genomic_DNA"/>
</dbReference>
<reference evidence="1" key="1">
    <citation type="submission" date="2019-06" db="EMBL/GenBank/DDBJ databases">
        <authorList>
            <person name="Zheng W."/>
        </authorList>
    </citation>
    <scope>NUCLEOTIDE SEQUENCE</scope>
    <source>
        <strain evidence="1">QDHG01</strain>
    </source>
</reference>
<accession>A0A8J8NWZ9</accession>
<evidence type="ECO:0000313" key="2">
    <source>
        <dbReference type="Proteomes" id="UP000785679"/>
    </source>
</evidence>
<sequence length="82" mass="9222">MRNGAAFNARLVVLKDEVSLAYEWQVLEFCVEALVEGITLAVQAVQFGHLEVLDVLFVLRDVLSEHLVEVVEFLHVYAHKAA</sequence>